<dbReference type="RefSeq" id="WP_126401735.1">
    <property type="nucleotide sequence ID" value="NZ_AP018907.1"/>
</dbReference>
<evidence type="ECO:0000256" key="5">
    <source>
        <dbReference type="ARBA" id="ARBA00023136"/>
    </source>
</evidence>
<dbReference type="Pfam" id="PF02687">
    <property type="entry name" value="FtsX"/>
    <property type="match status" value="2"/>
</dbReference>
<reference evidence="8 9" key="1">
    <citation type="submission" date="2018-08" db="EMBL/GenBank/DDBJ databases">
        <title>Complete genome sequencing of Blastochloris tepida GI.</title>
        <authorList>
            <person name="Tsukatani Y."/>
            <person name="Mori H."/>
        </authorList>
    </citation>
    <scope>NUCLEOTIDE SEQUENCE [LARGE SCALE GENOMIC DNA]</scope>
    <source>
        <strain evidence="8 9">GI</strain>
    </source>
</reference>
<dbReference type="GO" id="GO:0005886">
    <property type="term" value="C:plasma membrane"/>
    <property type="evidence" value="ECO:0007669"/>
    <property type="project" value="UniProtKB-SubCell"/>
</dbReference>
<gene>
    <name evidence="8" type="ORF">BLTE_33500</name>
</gene>
<feature type="domain" description="ABC3 transporter permease C-terminal" evidence="7">
    <location>
        <begin position="284"/>
        <end position="390"/>
    </location>
</feature>
<feature type="transmembrane region" description="Helical" evidence="6">
    <location>
        <begin position="281"/>
        <end position="305"/>
    </location>
</feature>
<feature type="transmembrane region" description="Helical" evidence="6">
    <location>
        <begin position="493"/>
        <end position="515"/>
    </location>
</feature>
<evidence type="ECO:0000256" key="1">
    <source>
        <dbReference type="ARBA" id="ARBA00004651"/>
    </source>
</evidence>
<dbReference type="KEGG" id="blag:BLTE_33500"/>
<dbReference type="PANTHER" id="PTHR30287">
    <property type="entry name" value="MEMBRANE COMPONENT OF PREDICTED ABC SUPERFAMILY METABOLITE UPTAKE TRANSPORTER"/>
    <property type="match status" value="1"/>
</dbReference>
<feature type="domain" description="ABC3 transporter permease C-terminal" evidence="7">
    <location>
        <begin position="742"/>
        <end position="852"/>
    </location>
</feature>
<feature type="transmembrane region" description="Helical" evidence="6">
    <location>
        <begin position="39"/>
        <end position="57"/>
    </location>
</feature>
<keyword evidence="3 6" id="KW-0812">Transmembrane</keyword>
<name>A0A348G532_9HYPH</name>
<feature type="transmembrane region" description="Helical" evidence="6">
    <location>
        <begin position="447"/>
        <end position="472"/>
    </location>
</feature>
<dbReference type="AlphaFoldDB" id="A0A348G532"/>
<evidence type="ECO:0000256" key="6">
    <source>
        <dbReference type="SAM" id="Phobius"/>
    </source>
</evidence>
<keyword evidence="5 6" id="KW-0472">Membrane</keyword>
<evidence type="ECO:0000256" key="3">
    <source>
        <dbReference type="ARBA" id="ARBA00022692"/>
    </source>
</evidence>
<comment type="subcellular location">
    <subcellularLocation>
        <location evidence="1">Cell membrane</location>
        <topology evidence="1">Multi-pass membrane protein</topology>
    </subcellularLocation>
</comment>
<keyword evidence="9" id="KW-1185">Reference proteome</keyword>
<accession>A0A348G532</accession>
<keyword evidence="4 6" id="KW-1133">Transmembrane helix</keyword>
<feature type="transmembrane region" description="Helical" evidence="6">
    <location>
        <begin position="825"/>
        <end position="845"/>
    </location>
</feature>
<evidence type="ECO:0000259" key="7">
    <source>
        <dbReference type="Pfam" id="PF02687"/>
    </source>
</evidence>
<keyword evidence="2" id="KW-1003">Cell membrane</keyword>
<dbReference type="EMBL" id="AP018907">
    <property type="protein sequence ID" value="BBF94665.1"/>
    <property type="molecule type" value="Genomic_DNA"/>
</dbReference>
<proteinExistence type="predicted"/>
<feature type="transmembrane region" description="Helical" evidence="6">
    <location>
        <begin position="422"/>
        <end position="441"/>
    </location>
</feature>
<evidence type="ECO:0000256" key="2">
    <source>
        <dbReference type="ARBA" id="ARBA00022475"/>
    </source>
</evidence>
<feature type="transmembrane region" description="Helical" evidence="6">
    <location>
        <begin position="790"/>
        <end position="813"/>
    </location>
</feature>
<dbReference type="InterPro" id="IPR003838">
    <property type="entry name" value="ABC3_permease_C"/>
</dbReference>
<dbReference type="PANTHER" id="PTHR30287:SF1">
    <property type="entry name" value="INNER MEMBRANE PROTEIN"/>
    <property type="match status" value="1"/>
</dbReference>
<feature type="transmembrane region" description="Helical" evidence="6">
    <location>
        <begin position="6"/>
        <end position="27"/>
    </location>
</feature>
<protein>
    <submittedName>
        <fullName evidence="8">ABC transporter permease</fullName>
    </submittedName>
</protein>
<dbReference type="InterPro" id="IPR038766">
    <property type="entry name" value="Membrane_comp_ABC_pdt"/>
</dbReference>
<feature type="transmembrane region" description="Helical" evidence="6">
    <location>
        <begin position="326"/>
        <end position="351"/>
    </location>
</feature>
<evidence type="ECO:0000313" key="8">
    <source>
        <dbReference type="EMBL" id="BBF94665.1"/>
    </source>
</evidence>
<dbReference type="Proteomes" id="UP000266934">
    <property type="component" value="Chromosome"/>
</dbReference>
<sequence length="862" mass="90126">MSAFVPAAGGGFQALLQSLRLAFRLALRELRGGIEGFRIFLACIALGVTAIAGVGSVSKALTDGIAREGRTILGADVSFSLIHREASAAEQTFFAETGTADLVVTMRGMARRAADSADGASTLVEMKAVGATYPRLGALKLDPPLATADLLARWDGAFGAAADPALLSRLGLKLGERLVVGAATFEVRALVVQEPDRLAGGIGFGPRLLIGEDGLRATGLVQPGSLVRWTYRLLLPEASDAAARAVASAAAERFPQAGWEVRTRANASPQLERQIERFTQFLTFVGLTALIVGGVGVASAVKSYMDRKREVIAIFKTLGATGGRVFAIYLAQVLLLGGLGVVIGLGVGAGLPFVVSGVFGALIPIPLAPALYPGVLGLAALYGLVTALAFALWPLGRAHDVPVSALFRDMVAPERRWPRRRYIALTGLAVAALAALAILTSGDPTLAAAYVGAAGAVFLLLRLVASGIMALARRLPPVRSTELRLALANIHRPGAVTPSVVLSLGLGLALLVTLAQIDSNLRRQFTASLPERAPSFFFVDIPSAEAGRFDGFIRELVPDGKLTRVPMLRGRLVSLGGRPVETIEAPQNVAWVLSGDRGITYADTPPEGSRVVEGAWWPADYAGPPLVSMEKRIADAFGLKVGDWIVVNVLGRNIEATLSNLRTLEWDSLGINFVMVFSPSAFRGAPHTHLATLALPNGGAGELAVLSRVAADFPTVTTVRVKDALAAVNDLVGNLIAGIRGASTVTLIAAVLVLAGALAAGHRHRVYDAVILKTLGATRGRLLKAYGLEYAMLGAVTATFGVLAGSLAGWAIVSQAMRLPFAWDWAGALASVAVALMLTVAFGLVGTWRALGERPAPVLRHL</sequence>
<evidence type="ECO:0000313" key="9">
    <source>
        <dbReference type="Proteomes" id="UP000266934"/>
    </source>
</evidence>
<feature type="transmembrane region" description="Helical" evidence="6">
    <location>
        <begin position="371"/>
        <end position="393"/>
    </location>
</feature>
<organism evidence="8 9">
    <name type="scientific">Blastochloris tepida</name>
    <dbReference type="NCBI Taxonomy" id="2233851"/>
    <lineage>
        <taxon>Bacteria</taxon>
        <taxon>Pseudomonadati</taxon>
        <taxon>Pseudomonadota</taxon>
        <taxon>Alphaproteobacteria</taxon>
        <taxon>Hyphomicrobiales</taxon>
        <taxon>Blastochloridaceae</taxon>
        <taxon>Blastochloris</taxon>
    </lineage>
</organism>
<evidence type="ECO:0000256" key="4">
    <source>
        <dbReference type="ARBA" id="ARBA00022989"/>
    </source>
</evidence>
<feature type="transmembrane region" description="Helical" evidence="6">
    <location>
        <begin position="741"/>
        <end position="760"/>
    </location>
</feature>
<dbReference type="OrthoDB" id="9775544at2"/>